<dbReference type="InterPro" id="IPR011051">
    <property type="entry name" value="RmlC_Cupin_sf"/>
</dbReference>
<name>A0ABQ7CKK5_BRACR</name>
<dbReference type="InterPro" id="IPR016305">
    <property type="entry name" value="Mannose-6-P_Isomerase"/>
</dbReference>
<dbReference type="Proteomes" id="UP000266723">
    <property type="component" value="Unassembled WGS sequence"/>
</dbReference>
<dbReference type="InterPro" id="IPR046457">
    <property type="entry name" value="PMI_typeI_cat"/>
</dbReference>
<comment type="caution">
    <text evidence="3">The sequence shown here is derived from an EMBL/GenBank/DDBJ whole genome shotgun (WGS) entry which is preliminary data.</text>
</comment>
<accession>A0ABQ7CKK5</accession>
<dbReference type="PANTHER" id="PTHR10309">
    <property type="entry name" value="MANNOSE-6-PHOSPHATE ISOMERASE"/>
    <property type="match status" value="1"/>
</dbReference>
<dbReference type="Pfam" id="PF20511">
    <property type="entry name" value="PMI_typeI_cat"/>
    <property type="match status" value="1"/>
</dbReference>
<evidence type="ECO:0000313" key="3">
    <source>
        <dbReference type="EMBL" id="KAF3560532.1"/>
    </source>
</evidence>
<proteinExistence type="predicted"/>
<sequence length="305" mass="34034">MAIVSSLPLLAQGRTLGSLAYLPNAKLGSVLQVGMKNVCIDLGFEDQPDTVTFFEEDRRRLHRLRCSVKDYAWGKIGSDSLVYRVYAVNSDGQIDSTRPYAELWMGTHESGPSYLEDDADGVTLRSWIAENPEALGDRVLDKWGCDLSFLFKSLERQLCSNEVMVRHELGQRQESLLRFRYLGISNGISQTAMSDVLREPENELAALKRQLMSPMSTTVTSNDDKVEIAHKEVHDAVFGGPARNREEAGKEAKEDIENDKVEIAHKEVHDAVFGGPARNREEAGKEAKEDIENGNQGFGCAREDK</sequence>
<gene>
    <name evidence="3" type="ORF">DY000_02015278</name>
</gene>
<evidence type="ECO:0000256" key="1">
    <source>
        <dbReference type="SAM" id="MobiDB-lite"/>
    </source>
</evidence>
<evidence type="ECO:0000259" key="2">
    <source>
        <dbReference type="Pfam" id="PF20511"/>
    </source>
</evidence>
<dbReference type="InterPro" id="IPR014710">
    <property type="entry name" value="RmlC-like_jellyroll"/>
</dbReference>
<dbReference type="PANTHER" id="PTHR10309:SF9">
    <property type="entry name" value="MANNOSE-6-PHOSPHATE ISOMERASE 1"/>
    <property type="match status" value="1"/>
</dbReference>
<dbReference type="PRINTS" id="PR00714">
    <property type="entry name" value="MAN6PISMRASE"/>
</dbReference>
<feature type="compositionally biased region" description="Basic and acidic residues" evidence="1">
    <location>
        <begin position="278"/>
        <end position="291"/>
    </location>
</feature>
<dbReference type="Gene3D" id="2.60.120.10">
    <property type="entry name" value="Jelly Rolls"/>
    <property type="match status" value="1"/>
</dbReference>
<protein>
    <recommendedName>
        <fullName evidence="2">Phosphomannose isomerase type I catalytic domain-containing protein</fullName>
    </recommendedName>
</protein>
<dbReference type="EMBL" id="QGKV02000759">
    <property type="protein sequence ID" value="KAF3560532.1"/>
    <property type="molecule type" value="Genomic_DNA"/>
</dbReference>
<dbReference type="SUPFAM" id="SSF51182">
    <property type="entry name" value="RmlC-like cupins"/>
    <property type="match status" value="1"/>
</dbReference>
<evidence type="ECO:0000313" key="4">
    <source>
        <dbReference type="Proteomes" id="UP000266723"/>
    </source>
</evidence>
<keyword evidence="4" id="KW-1185">Reference proteome</keyword>
<organism evidence="3 4">
    <name type="scientific">Brassica cretica</name>
    <name type="common">Mustard</name>
    <dbReference type="NCBI Taxonomy" id="69181"/>
    <lineage>
        <taxon>Eukaryota</taxon>
        <taxon>Viridiplantae</taxon>
        <taxon>Streptophyta</taxon>
        <taxon>Embryophyta</taxon>
        <taxon>Tracheophyta</taxon>
        <taxon>Spermatophyta</taxon>
        <taxon>Magnoliopsida</taxon>
        <taxon>eudicotyledons</taxon>
        <taxon>Gunneridae</taxon>
        <taxon>Pentapetalae</taxon>
        <taxon>rosids</taxon>
        <taxon>malvids</taxon>
        <taxon>Brassicales</taxon>
        <taxon>Brassicaceae</taxon>
        <taxon>Brassiceae</taxon>
        <taxon>Brassica</taxon>
    </lineage>
</organism>
<reference evidence="3 4" key="1">
    <citation type="journal article" date="2020" name="BMC Genomics">
        <title>Intraspecific diversification of the crop wild relative Brassica cretica Lam. using demographic model selection.</title>
        <authorList>
            <person name="Kioukis A."/>
            <person name="Michalopoulou V.A."/>
            <person name="Briers L."/>
            <person name="Pirintsos S."/>
            <person name="Studholme D.J."/>
            <person name="Pavlidis P."/>
            <person name="Sarris P.F."/>
        </authorList>
    </citation>
    <scope>NUCLEOTIDE SEQUENCE [LARGE SCALE GENOMIC DNA]</scope>
    <source>
        <strain evidence="4">cv. PFS-1207/04</strain>
    </source>
</reference>
<feature type="region of interest" description="Disordered" evidence="1">
    <location>
        <begin position="266"/>
        <end position="305"/>
    </location>
</feature>
<feature type="domain" description="Phosphomannose isomerase type I catalytic" evidence="2">
    <location>
        <begin position="61"/>
        <end position="155"/>
    </location>
</feature>